<dbReference type="Gene3D" id="1.10.10.60">
    <property type="entry name" value="Homeodomain-like"/>
    <property type="match status" value="1"/>
</dbReference>
<evidence type="ECO:0000313" key="3">
    <source>
        <dbReference type="EMBL" id="MPL81813.1"/>
    </source>
</evidence>
<evidence type="ECO:0000256" key="1">
    <source>
        <dbReference type="ARBA" id="ARBA00023125"/>
    </source>
</evidence>
<dbReference type="GO" id="GO:0003677">
    <property type="term" value="F:DNA binding"/>
    <property type="evidence" value="ECO:0007669"/>
    <property type="project" value="UniProtKB-KW"/>
</dbReference>
<dbReference type="PROSITE" id="PS50977">
    <property type="entry name" value="HTH_TETR_2"/>
    <property type="match status" value="1"/>
</dbReference>
<keyword evidence="1" id="KW-0238">DNA-binding</keyword>
<dbReference type="InterPro" id="IPR050624">
    <property type="entry name" value="HTH-type_Tx_Regulator"/>
</dbReference>
<name>A0A644USX6_9ZZZZ</name>
<accession>A0A644USX6</accession>
<gene>
    <name evidence="3" type="ORF">SDC9_27743</name>
</gene>
<comment type="caution">
    <text evidence="3">The sequence shown here is derived from an EMBL/GenBank/DDBJ whole genome shotgun (WGS) entry which is preliminary data.</text>
</comment>
<dbReference type="PRINTS" id="PR00455">
    <property type="entry name" value="HTHTETR"/>
</dbReference>
<dbReference type="SUPFAM" id="SSF48498">
    <property type="entry name" value="Tetracyclin repressor-like, C-terminal domain"/>
    <property type="match status" value="1"/>
</dbReference>
<protein>
    <recommendedName>
        <fullName evidence="2">HTH tetR-type domain-containing protein</fullName>
    </recommendedName>
</protein>
<dbReference type="Gene3D" id="1.10.357.10">
    <property type="entry name" value="Tetracycline Repressor, domain 2"/>
    <property type="match status" value="1"/>
</dbReference>
<dbReference type="PANTHER" id="PTHR43479">
    <property type="entry name" value="ACREF/ENVCD OPERON REPRESSOR-RELATED"/>
    <property type="match status" value="1"/>
</dbReference>
<proteinExistence type="predicted"/>
<dbReference type="InterPro" id="IPR036271">
    <property type="entry name" value="Tet_transcr_reg_TetR-rel_C_sf"/>
</dbReference>
<dbReference type="EMBL" id="VSSQ01000155">
    <property type="protein sequence ID" value="MPL81813.1"/>
    <property type="molecule type" value="Genomic_DNA"/>
</dbReference>
<dbReference type="SUPFAM" id="SSF46689">
    <property type="entry name" value="Homeodomain-like"/>
    <property type="match status" value="1"/>
</dbReference>
<dbReference type="AlphaFoldDB" id="A0A644USX6"/>
<organism evidence="3">
    <name type="scientific">bioreactor metagenome</name>
    <dbReference type="NCBI Taxonomy" id="1076179"/>
    <lineage>
        <taxon>unclassified sequences</taxon>
        <taxon>metagenomes</taxon>
        <taxon>ecological metagenomes</taxon>
    </lineage>
</organism>
<evidence type="ECO:0000259" key="2">
    <source>
        <dbReference type="PROSITE" id="PS50977"/>
    </source>
</evidence>
<dbReference type="PANTHER" id="PTHR43479:SF11">
    <property type="entry name" value="ACREF_ENVCD OPERON REPRESSOR-RELATED"/>
    <property type="match status" value="1"/>
</dbReference>
<reference evidence="3" key="1">
    <citation type="submission" date="2019-08" db="EMBL/GenBank/DDBJ databases">
        <authorList>
            <person name="Kucharzyk K."/>
            <person name="Murdoch R.W."/>
            <person name="Higgins S."/>
            <person name="Loffler F."/>
        </authorList>
    </citation>
    <scope>NUCLEOTIDE SEQUENCE</scope>
</reference>
<dbReference type="InterPro" id="IPR001647">
    <property type="entry name" value="HTH_TetR"/>
</dbReference>
<dbReference type="InterPro" id="IPR009057">
    <property type="entry name" value="Homeodomain-like_sf"/>
</dbReference>
<sequence length="211" mass="24625">MYICKALTESSMSKKISKTKKMLIEVARDLFATHGKRNITMNDIAEASKKGRRTLYTYFNNKDEIFKAVIDKELTFLLEELTRVSQEAYAPDTKLRNIAITHLDAVKYIVNRNGSLSADFFRDIYEVERARRKIDMAEIKMIRDILEEGIEQKIFKKMDLDLSSVVVFHAIKGLEVPYIRKTLTKAFEENKYNIIEFIFNGIKIDKMPYSN</sequence>
<feature type="domain" description="HTH tetR-type" evidence="2">
    <location>
        <begin position="17"/>
        <end position="77"/>
    </location>
</feature>
<dbReference type="Pfam" id="PF00440">
    <property type="entry name" value="TetR_N"/>
    <property type="match status" value="1"/>
</dbReference>